<dbReference type="InterPro" id="IPR000073">
    <property type="entry name" value="AB_hydrolase_1"/>
</dbReference>
<gene>
    <name evidence="2" type="ORF">GCM10011322_06720</name>
</gene>
<sequence>MAETDPSRIAGAALGALALAAGGAALYSWIHARRVTSEMHPPIGRFVEVDGVRLHYVERGPLDAPPILFVHGNGACLEDLLVSGLVDACATRYRCIVPDRPGYGHSTRPSGRSYTPQDQAVLLSRFLDTIGVERPLVVGHSWGALASLAMALDPRADVAGAVLMSGYYYPQERGDVALMGLPAAPVIGPALRWTLGVQTMRRMAPKLYPRLFHPRPIPERMLRDYPFAYAERPEQMRAASAELAAMSASAEDLAEDYASCAVPVALLHGSQDAAIDGSLHTGRLAAEIEGASVAFLPGLGHMIHYFAHDDIVAAIDSVASRAEGRAPDEGRPRRAAE</sequence>
<keyword evidence="2" id="KW-0378">Hydrolase</keyword>
<proteinExistence type="predicted"/>
<protein>
    <submittedName>
        <fullName evidence="2">Alpha/beta hydrolase</fullName>
    </submittedName>
</protein>
<evidence type="ECO:0000313" key="2">
    <source>
        <dbReference type="EMBL" id="GGK22697.1"/>
    </source>
</evidence>
<dbReference type="EMBL" id="BMMF01000002">
    <property type="protein sequence ID" value="GGK22697.1"/>
    <property type="molecule type" value="Genomic_DNA"/>
</dbReference>
<dbReference type="SUPFAM" id="SSF53474">
    <property type="entry name" value="alpha/beta-Hydrolases"/>
    <property type="match status" value="1"/>
</dbReference>
<organism evidence="2 3">
    <name type="scientific">Salinarimonas ramus</name>
    <dbReference type="NCBI Taxonomy" id="690164"/>
    <lineage>
        <taxon>Bacteria</taxon>
        <taxon>Pseudomonadati</taxon>
        <taxon>Pseudomonadota</taxon>
        <taxon>Alphaproteobacteria</taxon>
        <taxon>Hyphomicrobiales</taxon>
        <taxon>Salinarimonadaceae</taxon>
        <taxon>Salinarimonas</taxon>
    </lineage>
</organism>
<evidence type="ECO:0000313" key="3">
    <source>
        <dbReference type="Proteomes" id="UP000600449"/>
    </source>
</evidence>
<evidence type="ECO:0000259" key="1">
    <source>
        <dbReference type="Pfam" id="PF12697"/>
    </source>
</evidence>
<dbReference type="Proteomes" id="UP000600449">
    <property type="component" value="Unassembled WGS sequence"/>
</dbReference>
<dbReference type="InterPro" id="IPR050266">
    <property type="entry name" value="AB_hydrolase_sf"/>
</dbReference>
<reference evidence="2 3" key="1">
    <citation type="journal article" date="2014" name="Int. J. Syst. Evol. Microbiol.">
        <title>Complete genome sequence of Corynebacterium casei LMG S-19264T (=DSM 44701T), isolated from a smear-ripened cheese.</title>
        <authorList>
            <consortium name="US DOE Joint Genome Institute (JGI-PGF)"/>
            <person name="Walter F."/>
            <person name="Albersmeier A."/>
            <person name="Kalinowski J."/>
            <person name="Ruckert C."/>
        </authorList>
    </citation>
    <scope>NUCLEOTIDE SEQUENCE [LARGE SCALE GENOMIC DNA]</scope>
    <source>
        <strain evidence="2 3">CGMCC 1.9161</strain>
    </source>
</reference>
<keyword evidence="3" id="KW-1185">Reference proteome</keyword>
<accession>A0A917Q591</accession>
<dbReference type="GO" id="GO:0016787">
    <property type="term" value="F:hydrolase activity"/>
    <property type="evidence" value="ECO:0007669"/>
    <property type="project" value="UniProtKB-KW"/>
</dbReference>
<dbReference type="PRINTS" id="PR00111">
    <property type="entry name" value="ABHYDROLASE"/>
</dbReference>
<dbReference type="Gene3D" id="3.40.50.1820">
    <property type="entry name" value="alpha/beta hydrolase"/>
    <property type="match status" value="1"/>
</dbReference>
<feature type="domain" description="AB hydrolase-1" evidence="1">
    <location>
        <begin position="67"/>
        <end position="313"/>
    </location>
</feature>
<dbReference type="InterPro" id="IPR029058">
    <property type="entry name" value="AB_hydrolase_fold"/>
</dbReference>
<dbReference type="AlphaFoldDB" id="A0A917Q591"/>
<dbReference type="PANTHER" id="PTHR43798">
    <property type="entry name" value="MONOACYLGLYCEROL LIPASE"/>
    <property type="match status" value="1"/>
</dbReference>
<dbReference type="PANTHER" id="PTHR43798:SF24">
    <property type="entry name" value="CIS-3-ALKYL-4-ALKYLOXETAN-2-ONE DECARBOXYLASE"/>
    <property type="match status" value="1"/>
</dbReference>
<name>A0A917Q591_9HYPH</name>
<comment type="caution">
    <text evidence="2">The sequence shown here is derived from an EMBL/GenBank/DDBJ whole genome shotgun (WGS) entry which is preliminary data.</text>
</comment>
<dbReference type="Pfam" id="PF12697">
    <property type="entry name" value="Abhydrolase_6"/>
    <property type="match status" value="1"/>
</dbReference>
<dbReference type="GO" id="GO:0016020">
    <property type="term" value="C:membrane"/>
    <property type="evidence" value="ECO:0007669"/>
    <property type="project" value="TreeGrafter"/>
</dbReference>
<dbReference type="RefSeq" id="WP_188909580.1">
    <property type="nucleotide sequence ID" value="NZ_BMMF01000002.1"/>
</dbReference>